<dbReference type="SUPFAM" id="SSF51445">
    <property type="entry name" value="(Trans)glycosidases"/>
    <property type="match status" value="1"/>
</dbReference>
<dbReference type="InterPro" id="IPR017853">
    <property type="entry name" value="GH"/>
</dbReference>
<evidence type="ECO:0000256" key="3">
    <source>
        <dbReference type="ARBA" id="ARBA00012780"/>
    </source>
</evidence>
<comment type="catalytic activity">
    <reaction evidence="1">
        <text>Hydrolysis of (1-&gt;3)-beta-D-glucosidic linkages in (1-&gt;3)-beta-D-glucans.</text>
        <dbReference type="EC" id="3.2.1.39"/>
    </reaction>
</comment>
<dbReference type="AlphaFoldDB" id="A0A5A7UQE4"/>
<evidence type="ECO:0000313" key="11">
    <source>
        <dbReference type="Proteomes" id="UP000321393"/>
    </source>
</evidence>
<name>A0A5A7UQE4_CUCMM</name>
<evidence type="ECO:0000256" key="5">
    <source>
        <dbReference type="ARBA" id="ARBA00023295"/>
    </source>
</evidence>
<organism evidence="10 11">
    <name type="scientific">Cucumis melo var. makuwa</name>
    <name type="common">Oriental melon</name>
    <dbReference type="NCBI Taxonomy" id="1194695"/>
    <lineage>
        <taxon>Eukaryota</taxon>
        <taxon>Viridiplantae</taxon>
        <taxon>Streptophyta</taxon>
        <taxon>Embryophyta</taxon>
        <taxon>Tracheophyta</taxon>
        <taxon>Spermatophyta</taxon>
        <taxon>Magnoliopsida</taxon>
        <taxon>eudicotyledons</taxon>
        <taxon>Gunneridae</taxon>
        <taxon>Pentapetalae</taxon>
        <taxon>rosids</taxon>
        <taxon>fabids</taxon>
        <taxon>Cucurbitales</taxon>
        <taxon>Cucurbitaceae</taxon>
        <taxon>Benincaseae</taxon>
        <taxon>Cucumis</taxon>
    </lineage>
</organism>
<evidence type="ECO:0000256" key="8">
    <source>
        <dbReference type="RuleBase" id="RU004335"/>
    </source>
</evidence>
<comment type="caution">
    <text evidence="10">The sequence shown here is derived from an EMBL/GenBank/DDBJ whole genome shotgun (WGS) entry which is preliminary data.</text>
</comment>
<dbReference type="Pfam" id="PF00332">
    <property type="entry name" value="Glyco_hydro_17"/>
    <property type="match status" value="1"/>
</dbReference>
<evidence type="ECO:0000256" key="6">
    <source>
        <dbReference type="ARBA" id="ARBA00033335"/>
    </source>
</evidence>
<protein>
    <recommendedName>
        <fullName evidence="3">glucan endo-1,3-beta-D-glucosidase</fullName>
        <ecNumber evidence="3">3.2.1.39</ecNumber>
    </recommendedName>
    <alternativeName>
        <fullName evidence="6">(1-&gt;3)-beta-glucan endohydrolase</fullName>
    </alternativeName>
    <alternativeName>
        <fullName evidence="7">Beta-1,3-endoglucanase</fullName>
    </alternativeName>
</protein>
<dbReference type="GO" id="GO:0042973">
    <property type="term" value="F:glucan endo-1,3-beta-D-glucosidase activity"/>
    <property type="evidence" value="ECO:0007669"/>
    <property type="project" value="UniProtKB-EC"/>
</dbReference>
<dbReference type="STRING" id="1194695.A0A5A7UQE4"/>
<reference evidence="10 11" key="1">
    <citation type="submission" date="2019-08" db="EMBL/GenBank/DDBJ databases">
        <title>Draft genome sequences of two oriental melons (Cucumis melo L. var makuwa).</title>
        <authorList>
            <person name="Kwon S.-Y."/>
        </authorList>
    </citation>
    <scope>NUCLEOTIDE SEQUENCE [LARGE SCALE GENOMIC DNA]</scope>
    <source>
        <strain evidence="11">cv. SW 3</strain>
        <tissue evidence="10">Leaf</tissue>
    </source>
</reference>
<dbReference type="EC" id="3.2.1.39" evidence="3"/>
<dbReference type="EMBL" id="SSTE01008412">
    <property type="protein sequence ID" value="KAA0055781.1"/>
    <property type="molecule type" value="Genomic_DNA"/>
</dbReference>
<dbReference type="Gene3D" id="3.20.20.80">
    <property type="entry name" value="Glycosidases"/>
    <property type="match status" value="1"/>
</dbReference>
<keyword evidence="5 9" id="KW-0326">Glycosidase</keyword>
<dbReference type="Proteomes" id="UP000321393">
    <property type="component" value="Unassembled WGS sequence"/>
</dbReference>
<dbReference type="InterPro" id="IPR000490">
    <property type="entry name" value="Glyco_hydro_17"/>
</dbReference>
<dbReference type="PANTHER" id="PTHR32227">
    <property type="entry name" value="GLUCAN ENDO-1,3-BETA-GLUCOSIDASE BG1-RELATED-RELATED"/>
    <property type="match status" value="1"/>
</dbReference>
<evidence type="ECO:0000313" key="10">
    <source>
        <dbReference type="EMBL" id="KAA0055781.1"/>
    </source>
</evidence>
<dbReference type="PROSITE" id="PS00587">
    <property type="entry name" value="GLYCOSYL_HYDROL_F17"/>
    <property type="match status" value="1"/>
</dbReference>
<evidence type="ECO:0000256" key="9">
    <source>
        <dbReference type="RuleBase" id="RU004336"/>
    </source>
</evidence>
<proteinExistence type="inferred from homology"/>
<accession>A0A5A7UQE4</accession>
<dbReference type="GO" id="GO:0005975">
    <property type="term" value="P:carbohydrate metabolic process"/>
    <property type="evidence" value="ECO:0007669"/>
    <property type="project" value="InterPro"/>
</dbReference>
<sequence length="341" mass="37587">MAKHNSHVIALLFMVDMSSIVLGAYNVLLGAYYGLESNNLPTPWKVMQLCEKYNIRRIRIDEPNLDVIESFRGTNIEVSFGVSNGLITNMATNHTAVEEWFANYIAPFIDDLTINYIVVGDKAVPGLDDSILPVMKSLQDLLNRRFLGQVKITTLVGLSALGVKAPPSSGAFDPNVFENMRGILQFLWGQGSPLMLSLNPYEAYAYNNISLGYATFTPQLEQNPPIRIDGNLSYNNLFDEVVDAFYAAIDKASVGHVAIAIGETGWPTNGGNDGASPKLAATYNINFKNHISSGKGTPMKPNIYIEGFIKSLFNENEKPEGESRFYGMFNVDSTPIYSPVF</sequence>
<gene>
    <name evidence="10" type="ORF">E6C27_scaffold181G001680</name>
</gene>
<evidence type="ECO:0000256" key="2">
    <source>
        <dbReference type="ARBA" id="ARBA00008773"/>
    </source>
</evidence>
<dbReference type="SMR" id="A0A5A7UQE4"/>
<dbReference type="InterPro" id="IPR044965">
    <property type="entry name" value="Glyco_hydro_17_plant"/>
</dbReference>
<dbReference type="OrthoDB" id="941679at2759"/>
<keyword evidence="4 9" id="KW-0378">Hydrolase</keyword>
<comment type="similarity">
    <text evidence="2 8">Belongs to the glycosyl hydrolase 17 family.</text>
</comment>
<evidence type="ECO:0000256" key="4">
    <source>
        <dbReference type="ARBA" id="ARBA00022801"/>
    </source>
</evidence>
<evidence type="ECO:0000256" key="7">
    <source>
        <dbReference type="ARBA" id="ARBA00033417"/>
    </source>
</evidence>
<evidence type="ECO:0000256" key="1">
    <source>
        <dbReference type="ARBA" id="ARBA00000382"/>
    </source>
</evidence>